<proteinExistence type="predicted"/>
<dbReference type="InterPro" id="IPR027417">
    <property type="entry name" value="P-loop_NTPase"/>
</dbReference>
<evidence type="ECO:0000256" key="4">
    <source>
        <dbReference type="SAM" id="MobiDB-lite"/>
    </source>
</evidence>
<dbReference type="SUPFAM" id="SSF52540">
    <property type="entry name" value="P-loop containing nucleoside triphosphate hydrolases"/>
    <property type="match status" value="1"/>
</dbReference>
<evidence type="ECO:0000256" key="2">
    <source>
        <dbReference type="ARBA" id="ARBA00022840"/>
    </source>
</evidence>
<gene>
    <name evidence="6" type="ORF">QR680_001818</name>
</gene>
<feature type="compositionally biased region" description="Basic and acidic residues" evidence="4">
    <location>
        <begin position="737"/>
        <end position="747"/>
    </location>
</feature>
<evidence type="ECO:0000313" key="7">
    <source>
        <dbReference type="Proteomes" id="UP001175271"/>
    </source>
</evidence>
<keyword evidence="3" id="KW-0009">Actin-binding</keyword>
<evidence type="ECO:0000256" key="3">
    <source>
        <dbReference type="ARBA" id="ARBA00023203"/>
    </source>
</evidence>
<dbReference type="PANTHER" id="PTHR13140:SF498">
    <property type="entry name" value="DACHS, ISOFORM E"/>
    <property type="match status" value="1"/>
</dbReference>
<dbReference type="PANTHER" id="PTHR13140">
    <property type="entry name" value="MYOSIN"/>
    <property type="match status" value="1"/>
</dbReference>
<keyword evidence="2" id="KW-0067">ATP-binding</keyword>
<keyword evidence="7" id="KW-1185">Reference proteome</keyword>
<dbReference type="Gene3D" id="1.20.58.530">
    <property type="match status" value="1"/>
</dbReference>
<dbReference type="GO" id="GO:0005524">
    <property type="term" value="F:ATP binding"/>
    <property type="evidence" value="ECO:0007669"/>
    <property type="project" value="UniProtKB-KW"/>
</dbReference>
<evidence type="ECO:0000313" key="6">
    <source>
        <dbReference type="EMBL" id="KAK0396696.1"/>
    </source>
</evidence>
<evidence type="ECO:0000256" key="1">
    <source>
        <dbReference type="ARBA" id="ARBA00022741"/>
    </source>
</evidence>
<dbReference type="AlphaFoldDB" id="A0AA39H047"/>
<dbReference type="GO" id="GO:0051015">
    <property type="term" value="F:actin filament binding"/>
    <property type="evidence" value="ECO:0007669"/>
    <property type="project" value="TreeGrafter"/>
</dbReference>
<dbReference type="EMBL" id="JAUCMV010000005">
    <property type="protein sequence ID" value="KAK0396696.1"/>
    <property type="molecule type" value="Genomic_DNA"/>
</dbReference>
<dbReference type="GO" id="GO:0016459">
    <property type="term" value="C:myosin complex"/>
    <property type="evidence" value="ECO:0007669"/>
    <property type="project" value="InterPro"/>
</dbReference>
<comment type="caution">
    <text evidence="6">The sequence shown here is derived from an EMBL/GenBank/DDBJ whole genome shotgun (WGS) entry which is preliminary data.</text>
</comment>
<evidence type="ECO:0000259" key="5">
    <source>
        <dbReference type="SMART" id="SM00242"/>
    </source>
</evidence>
<dbReference type="GO" id="GO:0007015">
    <property type="term" value="P:actin filament organization"/>
    <property type="evidence" value="ECO:0007669"/>
    <property type="project" value="TreeGrafter"/>
</dbReference>
<dbReference type="GO" id="GO:0016020">
    <property type="term" value="C:membrane"/>
    <property type="evidence" value="ECO:0007669"/>
    <property type="project" value="TreeGrafter"/>
</dbReference>
<feature type="domain" description="Myosin motor" evidence="5">
    <location>
        <begin position="247"/>
        <end position="747"/>
    </location>
</feature>
<dbReference type="GO" id="GO:0005737">
    <property type="term" value="C:cytoplasm"/>
    <property type="evidence" value="ECO:0007669"/>
    <property type="project" value="TreeGrafter"/>
</dbReference>
<dbReference type="Proteomes" id="UP001175271">
    <property type="component" value="Unassembled WGS sequence"/>
</dbReference>
<reference evidence="6" key="1">
    <citation type="submission" date="2023-06" db="EMBL/GenBank/DDBJ databases">
        <title>Genomic analysis of the entomopathogenic nematode Steinernema hermaphroditum.</title>
        <authorList>
            <person name="Schwarz E.M."/>
            <person name="Heppert J.K."/>
            <person name="Baniya A."/>
            <person name="Schwartz H.T."/>
            <person name="Tan C.-H."/>
            <person name="Antoshechkin I."/>
            <person name="Sternberg P.W."/>
            <person name="Goodrich-Blair H."/>
            <person name="Dillman A.R."/>
        </authorList>
    </citation>
    <scope>NUCLEOTIDE SEQUENCE</scope>
    <source>
        <strain evidence="6">PS9179</strain>
        <tissue evidence="6">Whole animal</tissue>
    </source>
</reference>
<dbReference type="SMART" id="SM00242">
    <property type="entry name" value="MYSc"/>
    <property type="match status" value="1"/>
</dbReference>
<dbReference type="Pfam" id="PF00063">
    <property type="entry name" value="Myosin_head"/>
    <property type="match status" value="1"/>
</dbReference>
<dbReference type="InterPro" id="IPR001609">
    <property type="entry name" value="Myosin_head_motor_dom-like"/>
</dbReference>
<accession>A0AA39H047</accession>
<feature type="region of interest" description="Disordered" evidence="4">
    <location>
        <begin position="737"/>
        <end position="768"/>
    </location>
</feature>
<keyword evidence="1" id="KW-0547">Nucleotide-binding</keyword>
<organism evidence="6 7">
    <name type="scientific">Steinernema hermaphroditum</name>
    <dbReference type="NCBI Taxonomy" id="289476"/>
    <lineage>
        <taxon>Eukaryota</taxon>
        <taxon>Metazoa</taxon>
        <taxon>Ecdysozoa</taxon>
        <taxon>Nematoda</taxon>
        <taxon>Chromadorea</taxon>
        <taxon>Rhabditida</taxon>
        <taxon>Tylenchina</taxon>
        <taxon>Panagrolaimomorpha</taxon>
        <taxon>Strongyloidoidea</taxon>
        <taxon>Steinernematidae</taxon>
        <taxon>Steinernema</taxon>
    </lineage>
</organism>
<name>A0AA39H047_9BILA</name>
<sequence>MSTLDRRHQFRRVRVLSNLAVDPLLSDRTDRIMPSCSTTADKKQRQIHHSTEDLSQLRCDVDELIKKLDSIRCQLDSNGSLQERQKRLLPSRYIGSQTDCRTPPPLPPRTYRITNLVPHAPPKPQRTYTQCLQNLSNRFDNASTAHAKLCSTVSDKWIKCSKITAVDDHLDEMCSKFRENICWFELEGKRDYLFVNPYNDLNDTKCRSYNAMERLIKDIFDNHCCTVLFCGDANSGKSYLAEMLVTELSMKLSGISTMLSSAMLIINALTNVRTETGQYSSISTNEYKLIMKDGCLSHVSIDICMTELSPIAQGDLKLCDILMKGLTAPQDREKYYLDPIDTDNSSVDMPRHMRDLQLAFSVLSVSSTDVFRVISACLHLRKIVLTETAAGVETLNIKEVEHAAHLLGISPIKLYLCIVQPSDKHRSIEQAKVGLENLIKSLYQRCSWSVFRRINIVLQHYCSAQSNSSLISDGESSANDSGIELHSKDLTLTVIDCFGISKRRPQFSTFLRNMAAERMSCLKEGEKHPQLQFSELNLVCQIMRQAIGLHQSAVRKTETPSFASLAKNIEKKSRYYLSACRVLIRSKKRLLSLYKSNLMVNHFDGRLPVTYDTNDFISSNSSAIPASAVDLFNCSDCTFAFVRHLYTNDTHNVSATCQSSVPVHTPFSHCGSETTRETSPNSVIHDYHESISTLLGRACGGNLYKVHCFSSNDQQEYSFLNYRHLQSQFEVYFEKGQHTATETHEQKPSGTKTRFAHEKSPPLPYDRNYSIREGRKHAFPQRRVVRAEYYDPVEDYTFTRNQVIRVSGFSNNTKGYVVDVGQHRRPTIPTHFTDVSHSYDECTINKQN</sequence>
<protein>
    <recommendedName>
        <fullName evidence="5">Myosin motor domain-containing protein</fullName>
    </recommendedName>
</protein>
<dbReference type="GO" id="GO:0003774">
    <property type="term" value="F:cytoskeletal motor activity"/>
    <property type="evidence" value="ECO:0007669"/>
    <property type="project" value="InterPro"/>
</dbReference>
<dbReference type="Gene3D" id="1.20.120.720">
    <property type="entry name" value="Myosin VI head, motor domain, U50 subdomain"/>
    <property type="match status" value="1"/>
</dbReference>